<proteinExistence type="predicted"/>
<accession>A0A2T4VXY5</accession>
<comment type="caution">
    <text evidence="1">The sequence shown here is derived from an EMBL/GenBank/DDBJ whole genome shotgun (WGS) entry which is preliminary data.</text>
</comment>
<dbReference type="Proteomes" id="UP000240811">
    <property type="component" value="Unassembled WGS sequence"/>
</dbReference>
<evidence type="ECO:0000313" key="1">
    <source>
        <dbReference type="EMBL" id="PTL86630.1"/>
    </source>
</evidence>
<dbReference type="EMBL" id="PSQJ01000002">
    <property type="protein sequence ID" value="PTL86630.1"/>
    <property type="molecule type" value="Genomic_DNA"/>
</dbReference>
<dbReference type="AlphaFoldDB" id="A0A2T4VXY5"/>
<name>A0A2T4VXY5_9HYPH</name>
<sequence length="209" mass="23662">MMETMLSRLEDFSQANSFSNDIIPSDKITTSTPDIQIDSMPDIKLERDKSYQEGYEAAIADQELYWKSEINSLQISHRNEIVDLRESFAEHTSEYISVTMKDSVKLLLDSLEHEVGRALGSILDIGISRKAAIELGKFISDVLKKGECGVITIHGPKNLHPLIQQRLAEYSSMVRYEDTDQIEFSTQISGSVITTRLESWSSDIKKILE</sequence>
<evidence type="ECO:0008006" key="3">
    <source>
        <dbReference type="Google" id="ProtNLM"/>
    </source>
</evidence>
<evidence type="ECO:0000313" key="2">
    <source>
        <dbReference type="Proteomes" id="UP000240811"/>
    </source>
</evidence>
<organism evidence="1 2">
    <name type="scientific">Candidatus Liberibacter europaeus</name>
    <dbReference type="NCBI Taxonomy" id="744859"/>
    <lineage>
        <taxon>Bacteria</taxon>
        <taxon>Pseudomonadati</taxon>
        <taxon>Pseudomonadota</taxon>
        <taxon>Alphaproteobacteria</taxon>
        <taxon>Hyphomicrobiales</taxon>
        <taxon>Rhizobiaceae</taxon>
        <taxon>Liberibacter</taxon>
    </lineage>
</organism>
<protein>
    <recommendedName>
        <fullName evidence="3">Flagellar assembly protein FliH/Type III secretion system HrpE domain-containing protein</fullName>
    </recommendedName>
</protein>
<reference evidence="2" key="1">
    <citation type="submission" date="2018-02" db="EMBL/GenBank/DDBJ databases">
        <title>Genome sequence of Candidatus Liberibacter europaeus.</title>
        <authorList>
            <person name="Frampton R.A."/>
            <person name="Thompson S.M."/>
            <person name="David C."/>
            <person name="Addison S.M."/>
            <person name="Smith G.R."/>
        </authorList>
    </citation>
    <scope>NUCLEOTIDE SEQUENCE [LARGE SCALE GENOMIC DNA]</scope>
</reference>
<gene>
    <name evidence="1" type="ORF">C4617_02100</name>
</gene>